<dbReference type="EMBL" id="JAVDRP010000002">
    <property type="protein sequence ID" value="MDR6407414.1"/>
    <property type="molecule type" value="Genomic_DNA"/>
</dbReference>
<dbReference type="Pfam" id="PF07472">
    <property type="entry name" value="PA-IIL"/>
    <property type="match status" value="1"/>
</dbReference>
<dbReference type="InterPro" id="IPR036684">
    <property type="entry name" value="Ca_lectin_sf"/>
</dbReference>
<reference evidence="2 3" key="1">
    <citation type="submission" date="2023-07" db="EMBL/GenBank/DDBJ databases">
        <title>Sorghum-associated microbial communities from plants grown in Nebraska, USA.</title>
        <authorList>
            <person name="Schachtman D."/>
        </authorList>
    </citation>
    <scope>NUCLEOTIDE SEQUENCE [LARGE SCALE GENOMIC DNA]</scope>
    <source>
        <strain evidence="2 3">DS1316</strain>
    </source>
</reference>
<evidence type="ECO:0000259" key="1">
    <source>
        <dbReference type="Pfam" id="PF07472"/>
    </source>
</evidence>
<keyword evidence="3" id="KW-1185">Reference proteome</keyword>
<protein>
    <recommendedName>
        <fullName evidence="1">Calcium-mediated lectin domain-containing protein</fullName>
    </recommendedName>
</protein>
<dbReference type="InterPro" id="IPR010907">
    <property type="entry name" value="Ca-mediated_lectin"/>
</dbReference>
<accession>A0ABU1LKY5</accession>
<evidence type="ECO:0000313" key="2">
    <source>
        <dbReference type="EMBL" id="MDR6407414.1"/>
    </source>
</evidence>
<dbReference type="RefSeq" id="WP_083085438.1">
    <property type="nucleotide sequence ID" value="NZ_JAVDQV010000002.1"/>
</dbReference>
<evidence type="ECO:0000313" key="3">
    <source>
        <dbReference type="Proteomes" id="UP001264340"/>
    </source>
</evidence>
<organism evidence="2 3">
    <name type="scientific">Paraburkholderia terricola</name>
    <dbReference type="NCBI Taxonomy" id="169427"/>
    <lineage>
        <taxon>Bacteria</taxon>
        <taxon>Pseudomonadati</taxon>
        <taxon>Pseudomonadota</taxon>
        <taxon>Betaproteobacteria</taxon>
        <taxon>Burkholderiales</taxon>
        <taxon>Burkholderiaceae</taxon>
        <taxon>Paraburkholderia</taxon>
    </lineage>
</organism>
<gene>
    <name evidence="2" type="ORF">J2804_000802</name>
</gene>
<dbReference type="Proteomes" id="UP001264340">
    <property type="component" value="Unassembled WGS sequence"/>
</dbReference>
<dbReference type="Gene3D" id="2.60.120.400">
    <property type="entry name" value="Calcium-mediated lectin"/>
    <property type="match status" value="1"/>
</dbReference>
<proteinExistence type="predicted"/>
<sequence length="335" mass="35280">MTQQSENGQKQQETPAAIGSQAAGVFGGVSLMSQPEELASGWPGTMQDFGTRDWMHYDWTLSEAEYNCRVLYWTGHDSGSPLCTIPVLTGKWLIINKSNMDIRCRNATQKSGTYLVVKAGTIVDAYAINTNDETAQSMFAVPGGANPDQTTKPYVLPHASATVLGGIKVGQGLEISADGTLSVDLSALQALLAPKTNVGPGPVSTPQPHTQVGDGTFKLPPGTRFSVTALAESTSEQTVEIYVGQSEKPRPLSGPGADGIRSIGTTILDADSTGIVRITVSANGKPSKIVSSQVDIQPSGGKTISFGFVGSDDGTRNDNDYNAAIVFLSWPVQQT</sequence>
<dbReference type="SUPFAM" id="SSF82026">
    <property type="entry name" value="Calcium-mediated lectin"/>
    <property type="match status" value="1"/>
</dbReference>
<feature type="domain" description="Calcium-mediated lectin" evidence="1">
    <location>
        <begin position="217"/>
        <end position="332"/>
    </location>
</feature>
<name>A0ABU1LKY5_9BURK</name>
<comment type="caution">
    <text evidence="2">The sequence shown here is derived from an EMBL/GenBank/DDBJ whole genome shotgun (WGS) entry which is preliminary data.</text>
</comment>